<dbReference type="OrthoDB" id="9802241at2"/>
<proteinExistence type="predicted"/>
<dbReference type="SUPFAM" id="SSF50621">
    <property type="entry name" value="Alanine racemase C-terminal domain-like"/>
    <property type="match status" value="1"/>
</dbReference>
<dbReference type="GO" id="GO:0009089">
    <property type="term" value="P:lysine biosynthetic process via diaminopimelate"/>
    <property type="evidence" value="ECO:0007669"/>
    <property type="project" value="TreeGrafter"/>
</dbReference>
<evidence type="ECO:0000313" key="5">
    <source>
        <dbReference type="EMBL" id="PTN01217.1"/>
    </source>
</evidence>
<comment type="caution">
    <text evidence="5">The sequence shown here is derived from an EMBL/GenBank/DDBJ whole genome shotgun (WGS) entry which is preliminary data.</text>
</comment>
<dbReference type="InterPro" id="IPR009006">
    <property type="entry name" value="Ala_racemase/Decarboxylase_C"/>
</dbReference>
<dbReference type="PRINTS" id="PR01179">
    <property type="entry name" value="ODADCRBXLASE"/>
</dbReference>
<comment type="cofactor">
    <cofactor evidence="1 3">
        <name>pyridoxal 5'-phosphate</name>
        <dbReference type="ChEBI" id="CHEBI:597326"/>
    </cofactor>
</comment>
<dbReference type="Pfam" id="PF02784">
    <property type="entry name" value="Orn_Arg_deC_N"/>
    <property type="match status" value="1"/>
</dbReference>
<dbReference type="EMBL" id="QAAA01000015">
    <property type="protein sequence ID" value="PTN01217.1"/>
    <property type="molecule type" value="Genomic_DNA"/>
</dbReference>
<evidence type="ECO:0000256" key="1">
    <source>
        <dbReference type="ARBA" id="ARBA00001933"/>
    </source>
</evidence>
<evidence type="ECO:0000256" key="2">
    <source>
        <dbReference type="ARBA" id="ARBA00022898"/>
    </source>
</evidence>
<evidence type="ECO:0000313" key="6">
    <source>
        <dbReference type="Proteomes" id="UP000243859"/>
    </source>
</evidence>
<keyword evidence="6" id="KW-1185">Reference proteome</keyword>
<dbReference type="PANTHER" id="PTHR43727">
    <property type="entry name" value="DIAMINOPIMELATE DECARBOXYLASE"/>
    <property type="match status" value="1"/>
</dbReference>
<protein>
    <submittedName>
        <fullName evidence="5">Diaminopimelate decarboxylase</fullName>
    </submittedName>
</protein>
<feature type="active site" description="Proton donor" evidence="3">
    <location>
        <position position="387"/>
    </location>
</feature>
<dbReference type="Gene3D" id="2.40.37.10">
    <property type="entry name" value="Lyase, Ornithine Decarboxylase, Chain A, domain 1"/>
    <property type="match status" value="1"/>
</dbReference>
<dbReference type="Gene3D" id="3.20.20.10">
    <property type="entry name" value="Alanine racemase"/>
    <property type="match status" value="1"/>
</dbReference>
<name>A0A2T5BQ29_9RHOB</name>
<dbReference type="AlphaFoldDB" id="A0A2T5BQ29"/>
<feature type="domain" description="Orn/DAP/Arg decarboxylase 2 N-terminal" evidence="4">
    <location>
        <begin position="53"/>
        <end position="320"/>
    </location>
</feature>
<reference evidence="5 6" key="1">
    <citation type="submission" date="2018-04" db="EMBL/GenBank/DDBJ databases">
        <title>Genomic Encyclopedia of Archaeal and Bacterial Type Strains, Phase II (KMG-II): from individual species to whole genera.</title>
        <authorList>
            <person name="Goeker M."/>
        </authorList>
    </citation>
    <scope>NUCLEOTIDE SEQUENCE [LARGE SCALE GENOMIC DNA]</scope>
    <source>
        <strain evidence="5 6">DSM 18064</strain>
    </source>
</reference>
<dbReference type="Proteomes" id="UP000243859">
    <property type="component" value="Unassembled WGS sequence"/>
</dbReference>
<sequence length="459" mass="50398">MTLNSPDKFVGEGATEPFADIAPAEADTIAARHGTPTFVYDEARFSASAEALRRTWEAAFPNSSIYLSYKTNYLPSLCRTAHLLGLGADVVSGYELEHALLLCQGKPVVFNGPMKRREELVRAVQAGVVVNIDLLEEVDILAELRRAGEIPEPRLGLRVSPGLPVFTSADQSFTQAHRERQRTGKFGWPLDGGLAAAAAAWIAEKGFSIRSLHAHLNSQITETDLHVAALRPVLDFARELRAAKAPLEEINVGGGFGVPGMQRQRRGWWSECKAHMGETPPESDEQVFDMTRFVAELRSEIAARKLDDLRVSCEPGRYLMSDCIALLSRVAGIKDLPERRWAVLDAGLHIMPTAAFGERRRLRFFRADKELPVRTDAPLASLGGPLCYEGDVLMASARVPGGLMAGDLVLISDAGAYTVSRSTNFNQARAAVVARNGADGREIWRRESYHDIFTFNVTE</sequence>
<organism evidence="5 6">
    <name type="scientific">Rhodovulum imhoffii</name>
    <dbReference type="NCBI Taxonomy" id="365340"/>
    <lineage>
        <taxon>Bacteria</taxon>
        <taxon>Pseudomonadati</taxon>
        <taxon>Pseudomonadota</taxon>
        <taxon>Alphaproteobacteria</taxon>
        <taxon>Rhodobacterales</taxon>
        <taxon>Paracoccaceae</taxon>
        <taxon>Rhodovulum</taxon>
    </lineage>
</organism>
<feature type="modified residue" description="N6-(pyridoxal phosphate)lysine" evidence="3">
    <location>
        <position position="70"/>
    </location>
</feature>
<dbReference type="InterPro" id="IPR029066">
    <property type="entry name" value="PLP-binding_barrel"/>
</dbReference>
<dbReference type="InterPro" id="IPR022644">
    <property type="entry name" value="De-COase2_N"/>
</dbReference>
<keyword evidence="2 3" id="KW-0663">Pyridoxal phosphate</keyword>
<accession>A0A2T5BQ29</accession>
<gene>
    <name evidence="5" type="ORF">C8N32_1157</name>
</gene>
<evidence type="ECO:0000259" key="4">
    <source>
        <dbReference type="Pfam" id="PF02784"/>
    </source>
</evidence>
<dbReference type="RefSeq" id="WP_107893083.1">
    <property type="nucleotide sequence ID" value="NZ_NHSI01000003.1"/>
</dbReference>
<dbReference type="PANTHER" id="PTHR43727:SF2">
    <property type="entry name" value="GROUP IV DECARBOXYLASE"/>
    <property type="match status" value="1"/>
</dbReference>
<dbReference type="SUPFAM" id="SSF51419">
    <property type="entry name" value="PLP-binding barrel"/>
    <property type="match status" value="1"/>
</dbReference>
<dbReference type="GO" id="GO:0008836">
    <property type="term" value="F:diaminopimelate decarboxylase activity"/>
    <property type="evidence" value="ECO:0007669"/>
    <property type="project" value="TreeGrafter"/>
</dbReference>
<evidence type="ECO:0000256" key="3">
    <source>
        <dbReference type="PIRSR" id="PIRSR600183-50"/>
    </source>
</evidence>
<dbReference type="InterPro" id="IPR000183">
    <property type="entry name" value="Orn/DAP/Arg_de-COase"/>
</dbReference>